<reference evidence="4 5" key="1">
    <citation type="submission" date="2019-02" db="EMBL/GenBank/DDBJ databases">
        <authorList>
            <person name="Sun L."/>
            <person name="Pan D."/>
            <person name="Wu X."/>
        </authorList>
    </citation>
    <scope>NUCLEOTIDE SEQUENCE [LARGE SCALE GENOMIC DNA]</scope>
    <source>
        <strain evidence="4 5">JW-1</strain>
    </source>
</reference>
<dbReference type="PANTHER" id="PTHR46211">
    <property type="entry name" value="GLYCEROPHOSPHORYL DIESTER PHOSPHODIESTERASE"/>
    <property type="match status" value="1"/>
</dbReference>
<feature type="transmembrane region" description="Helical" evidence="2">
    <location>
        <begin position="78"/>
        <end position="110"/>
    </location>
</feature>
<feature type="region of interest" description="Disordered" evidence="1">
    <location>
        <begin position="309"/>
        <end position="339"/>
    </location>
</feature>
<dbReference type="AlphaFoldDB" id="A0A4P6KFE5"/>
<dbReference type="EMBL" id="CP035806">
    <property type="protein sequence ID" value="QBE48658.1"/>
    <property type="molecule type" value="Genomic_DNA"/>
</dbReference>
<dbReference type="KEGG" id="ltr:EVS81_07300"/>
<dbReference type="RefSeq" id="WP_130109793.1">
    <property type="nucleotide sequence ID" value="NZ_CP035806.1"/>
</dbReference>
<dbReference type="Pfam" id="PF10110">
    <property type="entry name" value="GPDPase_memb"/>
    <property type="match status" value="1"/>
</dbReference>
<dbReference type="SUPFAM" id="SSF51695">
    <property type="entry name" value="PLC-like phosphodiesterases"/>
    <property type="match status" value="1"/>
</dbReference>
<evidence type="ECO:0000313" key="5">
    <source>
        <dbReference type="Proteomes" id="UP000289260"/>
    </source>
</evidence>
<dbReference type="PANTHER" id="PTHR46211:SF8">
    <property type="entry name" value="PHOSPHODIESTERASE"/>
    <property type="match status" value="1"/>
</dbReference>
<proteinExistence type="predicted"/>
<dbReference type="InterPro" id="IPR030395">
    <property type="entry name" value="GP_PDE_dom"/>
</dbReference>
<feature type="transmembrane region" description="Helical" evidence="2">
    <location>
        <begin position="341"/>
        <end position="364"/>
    </location>
</feature>
<gene>
    <name evidence="4" type="ORF">EVS81_07300</name>
</gene>
<dbReference type="InterPro" id="IPR018476">
    <property type="entry name" value="GlyceroP-diester-Pdiesterase_M"/>
</dbReference>
<feature type="transmembrane region" description="Helical" evidence="2">
    <location>
        <begin position="35"/>
        <end position="58"/>
    </location>
</feature>
<protein>
    <recommendedName>
        <fullName evidence="3">GP-PDE domain-containing protein</fullName>
    </recommendedName>
</protein>
<evidence type="ECO:0000313" key="4">
    <source>
        <dbReference type="EMBL" id="QBE48658.1"/>
    </source>
</evidence>
<accession>A0A4P6KFE5</accession>
<keyword evidence="2" id="KW-1133">Transmembrane helix</keyword>
<keyword evidence="2" id="KW-0812">Transmembrane</keyword>
<evidence type="ECO:0000259" key="3">
    <source>
        <dbReference type="PROSITE" id="PS51704"/>
    </source>
</evidence>
<dbReference type="OrthoDB" id="9758957at2"/>
<feature type="domain" description="GP-PDE" evidence="3">
    <location>
        <begin position="373"/>
        <end position="602"/>
    </location>
</feature>
<sequence length="626" mass="65995">MPTDTARAPRPGLWSEYRLLLRGGWGLVRAAGARLAALILVTHLIVLGVALPVLGWLFREALRANGMSGLDLGQLRAGGGLTLSIALIVGIIALAFWLISLQFTAFVALLHRPGISGRELLGEFGRMTRKLLRPSSVPLLLYLFLLLPLTGFGFTSAFTRGIAIPSFISGELLKSASNGAALVLVILLLVLLNIRLSLTVPVFVLTSGGKSARASWRLTRGLRASVPLVLAIATVLVFGAVVAFAVVVAAIVPTALTDLLAPEASPLVAAYSLGAAQVVGLLLSGLVTSLVAAVLIVRVRRGEDRLPAGVQMLPGEGSAPETAARAPRPPRPPRPGGSRRTAAAVAVVAVVLALGFGTASIGTLQRLSNAPDTLVLAHRGFSDGGVENTLSGLEAAASAGADLVEMDVMQTKDGGFVAMHDATLDRLAGRPEAVRDLTVAELSGIAVRDLEGHEDRIPSFADYVTRADELGMPLLIEIKLGGADTPDHVERLVAELERLDALESNIYHSLDAASVARLKQLRPDLTVGYTMAFAGAGVPDTPADFIVVEEWTATEQMQRAAWGSGLGFMVWTVNEDAGMHEHLRRDTDGIITDHPDRALGIRDEMQQETGLSGVLVDAVTRFVTVV</sequence>
<feature type="transmembrane region" description="Helical" evidence="2">
    <location>
        <begin position="271"/>
        <end position="297"/>
    </location>
</feature>
<keyword evidence="2" id="KW-0472">Membrane</keyword>
<dbReference type="Proteomes" id="UP000289260">
    <property type="component" value="Chromosome"/>
</dbReference>
<dbReference type="InterPro" id="IPR017946">
    <property type="entry name" value="PLC-like_Pdiesterase_TIM-brl"/>
</dbReference>
<evidence type="ECO:0000256" key="1">
    <source>
        <dbReference type="SAM" id="MobiDB-lite"/>
    </source>
</evidence>
<dbReference type="Gene3D" id="3.20.20.190">
    <property type="entry name" value="Phosphatidylinositol (PI) phosphodiesterase"/>
    <property type="match status" value="1"/>
</dbReference>
<name>A0A4P6KFE5_9MICO</name>
<feature type="transmembrane region" description="Helical" evidence="2">
    <location>
        <begin position="179"/>
        <end position="205"/>
    </location>
</feature>
<feature type="transmembrane region" description="Helical" evidence="2">
    <location>
        <begin position="226"/>
        <end position="251"/>
    </location>
</feature>
<dbReference type="PROSITE" id="PS51704">
    <property type="entry name" value="GP_PDE"/>
    <property type="match status" value="1"/>
</dbReference>
<feature type="transmembrane region" description="Helical" evidence="2">
    <location>
        <begin position="139"/>
        <end position="159"/>
    </location>
</feature>
<keyword evidence="5" id="KW-1185">Reference proteome</keyword>
<evidence type="ECO:0000256" key="2">
    <source>
        <dbReference type="SAM" id="Phobius"/>
    </source>
</evidence>
<dbReference type="GO" id="GO:0008081">
    <property type="term" value="F:phosphoric diester hydrolase activity"/>
    <property type="evidence" value="ECO:0007669"/>
    <property type="project" value="InterPro"/>
</dbReference>
<dbReference type="Pfam" id="PF03009">
    <property type="entry name" value="GDPD"/>
    <property type="match status" value="1"/>
</dbReference>
<dbReference type="GO" id="GO:0006629">
    <property type="term" value="P:lipid metabolic process"/>
    <property type="evidence" value="ECO:0007669"/>
    <property type="project" value="InterPro"/>
</dbReference>
<organism evidence="4 5">
    <name type="scientific">Leucobacter triazinivorans</name>
    <dbReference type="NCBI Taxonomy" id="1784719"/>
    <lineage>
        <taxon>Bacteria</taxon>
        <taxon>Bacillati</taxon>
        <taxon>Actinomycetota</taxon>
        <taxon>Actinomycetes</taxon>
        <taxon>Micrococcales</taxon>
        <taxon>Microbacteriaceae</taxon>
        <taxon>Leucobacter</taxon>
    </lineage>
</organism>